<dbReference type="NCBIfam" id="TIGR02937">
    <property type="entry name" value="sigma70-ECF"/>
    <property type="match status" value="1"/>
</dbReference>
<feature type="domain" description="RNA polymerase sigma factor 70 region 4 type 2" evidence="8">
    <location>
        <begin position="145"/>
        <end position="197"/>
    </location>
</feature>
<dbReference type="Pfam" id="PF04542">
    <property type="entry name" value="Sigma70_r2"/>
    <property type="match status" value="1"/>
</dbReference>
<keyword evidence="2" id="KW-0805">Transcription regulation</keyword>
<dbReference type="InterPro" id="IPR013324">
    <property type="entry name" value="RNA_pol_sigma_r3/r4-like"/>
</dbReference>
<dbReference type="SUPFAM" id="SSF88659">
    <property type="entry name" value="Sigma3 and sigma4 domains of RNA polymerase sigma factors"/>
    <property type="match status" value="1"/>
</dbReference>
<dbReference type="Proteomes" id="UP001629392">
    <property type="component" value="Unassembled WGS sequence"/>
</dbReference>
<dbReference type="InterPro" id="IPR013325">
    <property type="entry name" value="RNA_pol_sigma_r2"/>
</dbReference>
<evidence type="ECO:0000259" key="8">
    <source>
        <dbReference type="Pfam" id="PF08281"/>
    </source>
</evidence>
<dbReference type="Gene3D" id="1.10.1740.10">
    <property type="match status" value="1"/>
</dbReference>
<evidence type="ECO:0000256" key="3">
    <source>
        <dbReference type="ARBA" id="ARBA00023082"/>
    </source>
</evidence>
<dbReference type="PANTHER" id="PTHR43133">
    <property type="entry name" value="RNA POLYMERASE ECF-TYPE SIGMA FACTO"/>
    <property type="match status" value="1"/>
</dbReference>
<accession>A0ABW9E8Y6</accession>
<evidence type="ECO:0000256" key="2">
    <source>
        <dbReference type="ARBA" id="ARBA00023015"/>
    </source>
</evidence>
<comment type="similarity">
    <text evidence="1">Belongs to the sigma-70 factor family. ECF subfamily.</text>
</comment>
<sequence length="208" mass="23077">MTLPPCAGCRKPSSTPLDDGAKSMMSQAERRLTALLVRSINGDKRAYQRFLEELARHLRVRLRKRLHQQDADIEDLVQEILIAVHNGLDTFRPDVPLTAWISAIVRYKLADHFRSLLRHGALFEPLGDTTEPEAASQIDTLEAQRDLQQLLATLPPRQRGLVEQMKVLGLSVAETAAATGLSESAVKVGVHRALKALAAKIRGKSYED</sequence>
<evidence type="ECO:0000313" key="9">
    <source>
        <dbReference type="EMBL" id="MFM0715463.1"/>
    </source>
</evidence>
<evidence type="ECO:0000313" key="10">
    <source>
        <dbReference type="Proteomes" id="UP001629392"/>
    </source>
</evidence>
<evidence type="ECO:0000256" key="4">
    <source>
        <dbReference type="ARBA" id="ARBA00023125"/>
    </source>
</evidence>
<dbReference type="SUPFAM" id="SSF88946">
    <property type="entry name" value="Sigma2 domain of RNA polymerase sigma factors"/>
    <property type="match status" value="1"/>
</dbReference>
<feature type="region of interest" description="Disordered" evidence="6">
    <location>
        <begin position="1"/>
        <end position="23"/>
    </location>
</feature>
<evidence type="ECO:0000256" key="6">
    <source>
        <dbReference type="SAM" id="MobiDB-lite"/>
    </source>
</evidence>
<gene>
    <name evidence="9" type="ORF">PQQ73_03875</name>
</gene>
<dbReference type="RefSeq" id="WP_408152193.1">
    <property type="nucleotide sequence ID" value="NZ_JAQQCJ010000002.1"/>
</dbReference>
<evidence type="ECO:0000259" key="7">
    <source>
        <dbReference type="Pfam" id="PF04542"/>
    </source>
</evidence>
<dbReference type="Gene3D" id="1.10.10.10">
    <property type="entry name" value="Winged helix-like DNA-binding domain superfamily/Winged helix DNA-binding domain"/>
    <property type="match status" value="1"/>
</dbReference>
<dbReference type="InterPro" id="IPR039425">
    <property type="entry name" value="RNA_pol_sigma-70-like"/>
</dbReference>
<keyword evidence="3" id="KW-0731">Sigma factor</keyword>
<comment type="caution">
    <text evidence="9">The sequence shown here is derived from an EMBL/GenBank/DDBJ whole genome shotgun (WGS) entry which is preliminary data.</text>
</comment>
<dbReference type="InterPro" id="IPR036388">
    <property type="entry name" value="WH-like_DNA-bd_sf"/>
</dbReference>
<reference evidence="9 10" key="1">
    <citation type="journal article" date="2024" name="Chem. Sci.">
        <title>Discovery of megapolipeptins by genome mining of a Burkholderiales bacteria collection.</title>
        <authorList>
            <person name="Paulo B.S."/>
            <person name="Recchia M.J.J."/>
            <person name="Lee S."/>
            <person name="Fergusson C.H."/>
            <person name="Romanowski S.B."/>
            <person name="Hernandez A."/>
            <person name="Krull N."/>
            <person name="Liu D.Y."/>
            <person name="Cavanagh H."/>
            <person name="Bos A."/>
            <person name="Gray C.A."/>
            <person name="Murphy B.T."/>
            <person name="Linington R.G."/>
            <person name="Eustaquio A.S."/>
        </authorList>
    </citation>
    <scope>NUCLEOTIDE SEQUENCE [LARGE SCALE GENOMIC DNA]</scope>
    <source>
        <strain evidence="9 10">RL17-350-BIC-E</strain>
    </source>
</reference>
<dbReference type="Pfam" id="PF08281">
    <property type="entry name" value="Sigma70_r4_2"/>
    <property type="match status" value="1"/>
</dbReference>
<dbReference type="EMBL" id="JAQQCL010000002">
    <property type="protein sequence ID" value="MFM0715463.1"/>
    <property type="molecule type" value="Genomic_DNA"/>
</dbReference>
<name>A0ABW9E8Y6_9BURK</name>
<proteinExistence type="inferred from homology"/>
<dbReference type="InterPro" id="IPR014284">
    <property type="entry name" value="RNA_pol_sigma-70_dom"/>
</dbReference>
<keyword evidence="4" id="KW-0238">DNA-binding</keyword>
<organism evidence="9 10">
    <name type="scientific">Paraburkholderia strydomiana</name>
    <dbReference type="NCBI Taxonomy" id="1245417"/>
    <lineage>
        <taxon>Bacteria</taxon>
        <taxon>Pseudomonadati</taxon>
        <taxon>Pseudomonadota</taxon>
        <taxon>Betaproteobacteria</taxon>
        <taxon>Burkholderiales</taxon>
        <taxon>Burkholderiaceae</taxon>
        <taxon>Paraburkholderia</taxon>
    </lineage>
</organism>
<keyword evidence="5" id="KW-0804">Transcription</keyword>
<dbReference type="InterPro" id="IPR007627">
    <property type="entry name" value="RNA_pol_sigma70_r2"/>
</dbReference>
<feature type="domain" description="RNA polymerase sigma-70 region 2" evidence="7">
    <location>
        <begin position="50"/>
        <end position="115"/>
    </location>
</feature>
<dbReference type="InterPro" id="IPR013249">
    <property type="entry name" value="RNA_pol_sigma70_r4_t2"/>
</dbReference>
<dbReference type="CDD" id="cd06171">
    <property type="entry name" value="Sigma70_r4"/>
    <property type="match status" value="1"/>
</dbReference>
<evidence type="ECO:0000256" key="5">
    <source>
        <dbReference type="ARBA" id="ARBA00023163"/>
    </source>
</evidence>
<dbReference type="PANTHER" id="PTHR43133:SF58">
    <property type="entry name" value="ECF RNA POLYMERASE SIGMA FACTOR SIGD"/>
    <property type="match status" value="1"/>
</dbReference>
<evidence type="ECO:0000256" key="1">
    <source>
        <dbReference type="ARBA" id="ARBA00010641"/>
    </source>
</evidence>
<protein>
    <submittedName>
        <fullName evidence="9">Sigma-70 family RNA polymerase sigma factor</fullName>
    </submittedName>
</protein>
<keyword evidence="10" id="KW-1185">Reference proteome</keyword>